<name>A0A2N0Z325_9BACI</name>
<dbReference type="EMBL" id="PISE01000017">
    <property type="protein sequence ID" value="PKG23923.1"/>
    <property type="molecule type" value="Genomic_DNA"/>
</dbReference>
<accession>A0A2N0Z325</accession>
<keyword evidence="2" id="KW-1185">Reference proteome</keyword>
<evidence type="ECO:0000313" key="1">
    <source>
        <dbReference type="EMBL" id="PKG23923.1"/>
    </source>
</evidence>
<sequence length="84" mass="9222">MKEKQLLTESNKSKATAATVANDSVILDGEKIADELFKKINVKQPSNTAATVNESEVINVNRERKKLGLVPIDDSLANENLKLK</sequence>
<dbReference type="RefSeq" id="WP_101176887.1">
    <property type="nucleotide sequence ID" value="NZ_PISE01000017.1"/>
</dbReference>
<reference evidence="1 2" key="1">
    <citation type="journal article" date="2003" name="Int. J. Syst. Evol. Microbiol.">
        <title>Bacillus nealsonii sp. nov., isolated from a spacecraft-assembly facility, whose spores are gamma-radiation resistant.</title>
        <authorList>
            <person name="Venkateswaran K."/>
            <person name="Kempf M."/>
            <person name="Chen F."/>
            <person name="Satomi M."/>
            <person name="Nicholson W."/>
            <person name="Kern R."/>
        </authorList>
    </citation>
    <scope>NUCLEOTIDE SEQUENCE [LARGE SCALE GENOMIC DNA]</scope>
    <source>
        <strain evidence="1 2">FO-92</strain>
    </source>
</reference>
<organism evidence="1 2">
    <name type="scientific">Niallia nealsonii</name>
    <dbReference type="NCBI Taxonomy" id="115979"/>
    <lineage>
        <taxon>Bacteria</taxon>
        <taxon>Bacillati</taxon>
        <taxon>Bacillota</taxon>
        <taxon>Bacilli</taxon>
        <taxon>Bacillales</taxon>
        <taxon>Bacillaceae</taxon>
        <taxon>Niallia</taxon>
    </lineage>
</organism>
<proteinExistence type="predicted"/>
<gene>
    <name evidence="1" type="ORF">CWS01_09120</name>
</gene>
<evidence type="ECO:0000313" key="2">
    <source>
        <dbReference type="Proteomes" id="UP000233375"/>
    </source>
</evidence>
<dbReference type="Proteomes" id="UP000233375">
    <property type="component" value="Unassembled WGS sequence"/>
</dbReference>
<protein>
    <submittedName>
        <fullName evidence="1">Uncharacterized protein</fullName>
    </submittedName>
</protein>
<dbReference type="AlphaFoldDB" id="A0A2N0Z325"/>
<comment type="caution">
    <text evidence="1">The sequence shown here is derived from an EMBL/GenBank/DDBJ whole genome shotgun (WGS) entry which is preliminary data.</text>
</comment>